<dbReference type="Proteomes" id="UP000449547">
    <property type="component" value="Unassembled WGS sequence"/>
</dbReference>
<organism evidence="3 4">
    <name type="scientific">Diutina rugosa</name>
    <name type="common">Yeast</name>
    <name type="synonym">Candida rugosa</name>
    <dbReference type="NCBI Taxonomy" id="5481"/>
    <lineage>
        <taxon>Eukaryota</taxon>
        <taxon>Fungi</taxon>
        <taxon>Dikarya</taxon>
        <taxon>Ascomycota</taxon>
        <taxon>Saccharomycotina</taxon>
        <taxon>Pichiomycetes</taxon>
        <taxon>Debaryomycetaceae</taxon>
        <taxon>Diutina</taxon>
    </lineage>
</organism>
<dbReference type="EMBL" id="SWFT01000066">
    <property type="protein sequence ID" value="KAA8903727.1"/>
    <property type="molecule type" value="Genomic_DNA"/>
</dbReference>
<feature type="region of interest" description="Disordered" evidence="1">
    <location>
        <begin position="254"/>
        <end position="286"/>
    </location>
</feature>
<dbReference type="GeneID" id="54780890"/>
<feature type="signal peptide" evidence="2">
    <location>
        <begin position="1"/>
        <end position="24"/>
    </location>
</feature>
<evidence type="ECO:0000313" key="4">
    <source>
        <dbReference type="Proteomes" id="UP000449547"/>
    </source>
</evidence>
<dbReference type="RefSeq" id="XP_034012933.1">
    <property type="nucleotide sequence ID" value="XM_034154868.1"/>
</dbReference>
<sequence length="286" mass="32686">MLLPLPLWVGVAAALNVVVTSVDSWVTKDVRFLHSSLWFHGHDSTLVASLYQRQSTPQSTIDDGGDFDHLLPVHQKFFANVKKINQAHYGGSTHPRFGRHPARAAGGPRGFVAVEAPEIADFDITMGRDPLDQNAWYVNHDPVRAIRLGLDMLEAETIDVVVILVPEDDTVKQVVAKMVEEVRAKGISSLVVNIPGNRHIYYQDENYFRVQQPNGRNLRRNEMCRNIRIANRQVRAFLTQRSFTEPQSYTLTVDTSIEESRPHWRHPSRYRHSRPLENQQPLGWNR</sequence>
<evidence type="ECO:0000256" key="2">
    <source>
        <dbReference type="SAM" id="SignalP"/>
    </source>
</evidence>
<dbReference type="OrthoDB" id="4018688at2759"/>
<evidence type="ECO:0000256" key="1">
    <source>
        <dbReference type="SAM" id="MobiDB-lite"/>
    </source>
</evidence>
<feature type="compositionally biased region" description="Basic residues" evidence="1">
    <location>
        <begin position="263"/>
        <end position="273"/>
    </location>
</feature>
<protein>
    <recommendedName>
        <fullName evidence="5">ILEI/PANDER domain-containing protein</fullName>
    </recommendedName>
</protein>
<feature type="compositionally biased region" description="Polar residues" evidence="1">
    <location>
        <begin position="276"/>
        <end position="286"/>
    </location>
</feature>
<name>A0A642UQU9_DIURU</name>
<keyword evidence="2" id="KW-0732">Signal</keyword>
<keyword evidence="4" id="KW-1185">Reference proteome</keyword>
<dbReference type="VEuPathDB" id="FungiDB:DIURU_002239"/>
<reference evidence="3 4" key="1">
    <citation type="submission" date="2019-07" db="EMBL/GenBank/DDBJ databases">
        <title>Genome assembly of two rare yeast pathogens: Diutina rugosa and Trichomonascus ciferrii.</title>
        <authorList>
            <person name="Mixao V."/>
            <person name="Saus E."/>
            <person name="Hansen A."/>
            <person name="Lass-Flor C."/>
            <person name="Gabaldon T."/>
        </authorList>
    </citation>
    <scope>NUCLEOTIDE SEQUENCE [LARGE SCALE GENOMIC DNA]</scope>
    <source>
        <strain evidence="3 4">CBS 613</strain>
    </source>
</reference>
<gene>
    <name evidence="3" type="ORF">DIURU_002239</name>
</gene>
<evidence type="ECO:0008006" key="5">
    <source>
        <dbReference type="Google" id="ProtNLM"/>
    </source>
</evidence>
<feature type="chain" id="PRO_5024849839" description="ILEI/PANDER domain-containing protein" evidence="2">
    <location>
        <begin position="25"/>
        <end position="286"/>
    </location>
</feature>
<dbReference type="AlphaFoldDB" id="A0A642UQU9"/>
<proteinExistence type="predicted"/>
<evidence type="ECO:0000313" key="3">
    <source>
        <dbReference type="EMBL" id="KAA8903727.1"/>
    </source>
</evidence>
<comment type="caution">
    <text evidence="3">The sequence shown here is derived from an EMBL/GenBank/DDBJ whole genome shotgun (WGS) entry which is preliminary data.</text>
</comment>
<accession>A0A642UQU9</accession>